<dbReference type="Gene3D" id="1.25.40.20">
    <property type="entry name" value="Ankyrin repeat-containing domain"/>
    <property type="match status" value="1"/>
</dbReference>
<comment type="caution">
    <text evidence="10">The sequence shown here is derived from an EMBL/GenBank/DDBJ whole genome shotgun (WGS) entry which is preliminary data.</text>
</comment>
<name>A0A5C7HYB5_9ROSI</name>
<keyword evidence="3" id="KW-0677">Repeat</keyword>
<reference evidence="11" key="1">
    <citation type="journal article" date="2019" name="Gigascience">
        <title>De novo genome assembly of the endangered Acer yangbiense, a plant species with extremely small populations endemic to Yunnan Province, China.</title>
        <authorList>
            <person name="Yang J."/>
            <person name="Wariss H.M."/>
            <person name="Tao L."/>
            <person name="Zhang R."/>
            <person name="Yun Q."/>
            <person name="Hollingsworth P."/>
            <person name="Dao Z."/>
            <person name="Luo G."/>
            <person name="Guo H."/>
            <person name="Ma Y."/>
            <person name="Sun W."/>
        </authorList>
    </citation>
    <scope>NUCLEOTIDE SEQUENCE [LARGE SCALE GENOMIC DNA]</scope>
    <source>
        <strain evidence="11">cv. Malutang</strain>
    </source>
</reference>
<dbReference type="PROSITE" id="PS50297">
    <property type="entry name" value="ANK_REP_REGION"/>
    <property type="match status" value="2"/>
</dbReference>
<dbReference type="OrthoDB" id="7729168at2759"/>
<evidence type="ECO:0000259" key="9">
    <source>
        <dbReference type="Pfam" id="PF13962"/>
    </source>
</evidence>
<evidence type="ECO:0000256" key="4">
    <source>
        <dbReference type="ARBA" id="ARBA00022989"/>
    </source>
</evidence>
<feature type="repeat" description="ANK" evidence="7">
    <location>
        <begin position="175"/>
        <end position="208"/>
    </location>
</feature>
<comment type="subcellular location">
    <subcellularLocation>
        <location evidence="1">Membrane</location>
        <topology evidence="1">Multi-pass membrane protein</topology>
    </subcellularLocation>
</comment>
<dbReference type="GO" id="GO:0005886">
    <property type="term" value="C:plasma membrane"/>
    <property type="evidence" value="ECO:0007669"/>
    <property type="project" value="TreeGrafter"/>
</dbReference>
<evidence type="ECO:0000313" key="10">
    <source>
        <dbReference type="EMBL" id="TXG61845.1"/>
    </source>
</evidence>
<dbReference type="PANTHER" id="PTHR24186:SF37">
    <property type="entry name" value="PGG DOMAIN-CONTAINING PROTEIN"/>
    <property type="match status" value="1"/>
</dbReference>
<gene>
    <name evidence="10" type="ORF">EZV62_013208</name>
</gene>
<keyword evidence="11" id="KW-1185">Reference proteome</keyword>
<evidence type="ECO:0000256" key="5">
    <source>
        <dbReference type="ARBA" id="ARBA00023043"/>
    </source>
</evidence>
<evidence type="ECO:0000256" key="8">
    <source>
        <dbReference type="SAM" id="Phobius"/>
    </source>
</evidence>
<dbReference type="SUPFAM" id="SSF48403">
    <property type="entry name" value="Ankyrin repeat"/>
    <property type="match status" value="1"/>
</dbReference>
<evidence type="ECO:0000256" key="2">
    <source>
        <dbReference type="ARBA" id="ARBA00022692"/>
    </source>
</evidence>
<dbReference type="Pfam" id="PF13962">
    <property type="entry name" value="PGG"/>
    <property type="match status" value="1"/>
</dbReference>
<evidence type="ECO:0000256" key="3">
    <source>
        <dbReference type="ARBA" id="ARBA00022737"/>
    </source>
</evidence>
<proteinExistence type="predicted"/>
<feature type="transmembrane region" description="Helical" evidence="8">
    <location>
        <begin position="427"/>
        <end position="448"/>
    </location>
</feature>
<accession>A0A5C7HYB5</accession>
<feature type="transmembrane region" description="Helical" evidence="8">
    <location>
        <begin position="360"/>
        <end position="379"/>
    </location>
</feature>
<organism evidence="10 11">
    <name type="scientific">Acer yangbiense</name>
    <dbReference type="NCBI Taxonomy" id="1000413"/>
    <lineage>
        <taxon>Eukaryota</taxon>
        <taxon>Viridiplantae</taxon>
        <taxon>Streptophyta</taxon>
        <taxon>Embryophyta</taxon>
        <taxon>Tracheophyta</taxon>
        <taxon>Spermatophyta</taxon>
        <taxon>Magnoliopsida</taxon>
        <taxon>eudicotyledons</taxon>
        <taxon>Gunneridae</taxon>
        <taxon>Pentapetalae</taxon>
        <taxon>rosids</taxon>
        <taxon>malvids</taxon>
        <taxon>Sapindales</taxon>
        <taxon>Sapindaceae</taxon>
        <taxon>Hippocastanoideae</taxon>
        <taxon>Acereae</taxon>
        <taxon>Acer</taxon>
    </lineage>
</organism>
<sequence length="471" mass="53115">MERRIYEAAVEGSVISLLNLLQEDPLVLDRFMVGCYPETPLHIASMLGHLDFVQEILNRKPELAGELDSWKLSPLHLATAKGYLEIVKKLVSVNPEMCFARDRDGRNPLHIATIKGRISVLRELVNVRPQAARMLIDRRGETILHLCVRYSQLEILKLLVETIGDNGFLNSKDDDGNTILHTAAADKQVEVIEYLIIKTAIEVNAINAYGFTTLDLSTQSSRKDEKDWEIAELLRRSGAKHTKDIHLSAHELGTTQMAITLTSHENLHTNNALQPQNEGRGNVDEKKNDWVDKMGSALMVVASLISTMAFQVAVNPPGGVWQENSTSISGADASISSHELRHTAGTSIFSDYYPGEYLEFLIANTIGFLASLSIILLLISGLPIGRRFFMWILMVIMWIAISAMTYTFLAAIFALTNWEYEYWISRLIVLFIWIGLVGLLLLVHIIRLKVKMIKYVRKLIRQRRRPSSHMA</sequence>
<feature type="transmembrane region" description="Helical" evidence="8">
    <location>
        <begin position="296"/>
        <end position="314"/>
    </location>
</feature>
<dbReference type="Pfam" id="PF12796">
    <property type="entry name" value="Ank_2"/>
    <property type="match status" value="2"/>
</dbReference>
<dbReference type="Proteomes" id="UP000323000">
    <property type="component" value="Chromosome 5"/>
</dbReference>
<dbReference type="InterPro" id="IPR026961">
    <property type="entry name" value="PGG_dom"/>
</dbReference>
<dbReference type="PANTHER" id="PTHR24186">
    <property type="entry name" value="PROTEIN PHOSPHATASE 1 REGULATORY SUBUNIT"/>
    <property type="match status" value="1"/>
</dbReference>
<feature type="repeat" description="ANK" evidence="7">
    <location>
        <begin position="104"/>
        <end position="126"/>
    </location>
</feature>
<dbReference type="InterPro" id="IPR002110">
    <property type="entry name" value="Ankyrin_rpt"/>
</dbReference>
<evidence type="ECO:0000256" key="7">
    <source>
        <dbReference type="PROSITE-ProRule" id="PRU00023"/>
    </source>
</evidence>
<keyword evidence="4 8" id="KW-1133">Transmembrane helix</keyword>
<dbReference type="Pfam" id="PF00023">
    <property type="entry name" value="Ank"/>
    <property type="match status" value="1"/>
</dbReference>
<keyword evidence="2 8" id="KW-0812">Transmembrane</keyword>
<evidence type="ECO:0000256" key="6">
    <source>
        <dbReference type="ARBA" id="ARBA00023136"/>
    </source>
</evidence>
<feature type="transmembrane region" description="Helical" evidence="8">
    <location>
        <begin position="391"/>
        <end position="415"/>
    </location>
</feature>
<feature type="domain" description="PGG" evidence="9">
    <location>
        <begin position="289"/>
        <end position="414"/>
    </location>
</feature>
<dbReference type="EMBL" id="VAHF01000005">
    <property type="protein sequence ID" value="TXG61845.1"/>
    <property type="molecule type" value="Genomic_DNA"/>
</dbReference>
<evidence type="ECO:0000256" key="1">
    <source>
        <dbReference type="ARBA" id="ARBA00004141"/>
    </source>
</evidence>
<protein>
    <recommendedName>
        <fullName evidence="9">PGG domain-containing protein</fullName>
    </recommendedName>
</protein>
<keyword evidence="5 7" id="KW-0040">ANK repeat</keyword>
<dbReference type="PROSITE" id="PS50088">
    <property type="entry name" value="ANK_REPEAT"/>
    <property type="match status" value="3"/>
</dbReference>
<dbReference type="AlphaFoldDB" id="A0A5C7HYB5"/>
<feature type="repeat" description="ANK" evidence="7">
    <location>
        <begin position="139"/>
        <end position="171"/>
    </location>
</feature>
<keyword evidence="6 8" id="KW-0472">Membrane</keyword>
<dbReference type="InterPro" id="IPR036770">
    <property type="entry name" value="Ankyrin_rpt-contain_sf"/>
</dbReference>
<evidence type="ECO:0000313" key="11">
    <source>
        <dbReference type="Proteomes" id="UP000323000"/>
    </source>
</evidence>
<dbReference type="SMART" id="SM00248">
    <property type="entry name" value="ANK"/>
    <property type="match status" value="6"/>
</dbReference>